<accession>A0A5Q2MX26</accession>
<evidence type="ECO:0000256" key="3">
    <source>
        <dbReference type="ARBA" id="ARBA00022723"/>
    </source>
</evidence>
<feature type="compositionally biased region" description="Basic and acidic residues" evidence="8">
    <location>
        <begin position="15"/>
        <end position="26"/>
    </location>
</feature>
<evidence type="ECO:0000313" key="11">
    <source>
        <dbReference type="Proteomes" id="UP000366051"/>
    </source>
</evidence>
<sequence>MPEKNKKSPLPNQKAKQDSHQITQEDRPSWDQYFMEIAHLVAQRSTCVRRKVGAIITKDQRILATGYNGAPRKLPHCQDIGCLRNQQNIPSGERHELCRAVHAEQNALLQAAAYGVPIQGGTLYSTTQPCVLCARMIINAQLTRIIYQGSYPDTLALTMLEEAGIELIRWEEKQEESKTNPQEP</sequence>
<dbReference type="Pfam" id="PF00383">
    <property type="entry name" value="dCMP_cyt_deam_1"/>
    <property type="match status" value="1"/>
</dbReference>
<dbReference type="PANTHER" id="PTHR11086">
    <property type="entry name" value="DEOXYCYTIDYLATE DEAMINASE-RELATED"/>
    <property type="match status" value="1"/>
</dbReference>
<evidence type="ECO:0000256" key="7">
    <source>
        <dbReference type="PIRSR" id="PIRSR006019-2"/>
    </source>
</evidence>
<evidence type="ECO:0000256" key="6">
    <source>
        <dbReference type="PIRSR" id="PIRSR006019-1"/>
    </source>
</evidence>
<dbReference type="EMBL" id="CP045875">
    <property type="protein sequence ID" value="QGG47098.1"/>
    <property type="molecule type" value="Genomic_DNA"/>
</dbReference>
<dbReference type="CDD" id="cd01286">
    <property type="entry name" value="deoxycytidylate_deaminase"/>
    <property type="match status" value="1"/>
</dbReference>
<evidence type="ECO:0000256" key="1">
    <source>
        <dbReference type="ARBA" id="ARBA00001947"/>
    </source>
</evidence>
<reference evidence="11" key="1">
    <citation type="submission" date="2019-11" db="EMBL/GenBank/DDBJ databases">
        <title>Genome sequence of Heliorestis convoluta strain HH, an alkaliphilic and minimalistic phototrophic bacterium from a soda lake in Egypt.</title>
        <authorList>
            <person name="Dewey E.D."/>
            <person name="Stokes L.M."/>
            <person name="Burchell B.M."/>
            <person name="Shaffer K.N."/>
            <person name="Huntington A.M."/>
            <person name="Baker J.M."/>
            <person name="Nadendla S."/>
            <person name="Giglio M.G."/>
            <person name="Touchman J.W."/>
            <person name="Blankenship R.E."/>
            <person name="Madigan M.T."/>
            <person name="Sattley W.M."/>
        </authorList>
    </citation>
    <scope>NUCLEOTIDE SEQUENCE [LARGE SCALE GENOMIC DNA]</scope>
    <source>
        <strain evidence="11">HH</strain>
    </source>
</reference>
<feature type="active site" description="Proton donor" evidence="6">
    <location>
        <position position="104"/>
    </location>
</feature>
<keyword evidence="5 7" id="KW-0862">Zinc</keyword>
<organism evidence="10 11">
    <name type="scientific">Heliorestis convoluta</name>
    <dbReference type="NCBI Taxonomy" id="356322"/>
    <lineage>
        <taxon>Bacteria</taxon>
        <taxon>Bacillati</taxon>
        <taxon>Bacillota</taxon>
        <taxon>Clostridia</taxon>
        <taxon>Eubacteriales</taxon>
        <taxon>Heliobacteriaceae</taxon>
        <taxon>Heliorestis</taxon>
    </lineage>
</organism>
<dbReference type="PROSITE" id="PS00903">
    <property type="entry name" value="CYT_DCMP_DEAMINASES_1"/>
    <property type="match status" value="1"/>
</dbReference>
<name>A0A5Q2MX26_9FIRM</name>
<dbReference type="PIRSF" id="PIRSF006019">
    <property type="entry name" value="dCMP_deaminase"/>
    <property type="match status" value="1"/>
</dbReference>
<feature type="domain" description="CMP/dCMP-type deaminase" evidence="9">
    <location>
        <begin position="29"/>
        <end position="167"/>
    </location>
</feature>
<dbReference type="GO" id="GO:0008270">
    <property type="term" value="F:zinc ion binding"/>
    <property type="evidence" value="ECO:0007669"/>
    <property type="project" value="InterPro"/>
</dbReference>
<dbReference type="EC" id="3.5.4.5" evidence="10"/>
<dbReference type="GO" id="GO:0004132">
    <property type="term" value="F:dCMP deaminase activity"/>
    <property type="evidence" value="ECO:0007669"/>
    <property type="project" value="InterPro"/>
</dbReference>
<dbReference type="InterPro" id="IPR016192">
    <property type="entry name" value="APOBEC/CMP_deaminase_Zn-bd"/>
</dbReference>
<dbReference type="Proteomes" id="UP000366051">
    <property type="component" value="Chromosome"/>
</dbReference>
<protein>
    <submittedName>
        <fullName evidence="10">Cytidine deaminase</fullName>
        <ecNumber evidence="10">3.5.4.5</ecNumber>
    </submittedName>
</protein>
<dbReference type="AlphaFoldDB" id="A0A5Q2MX26"/>
<proteinExistence type="inferred from homology"/>
<feature type="region of interest" description="Disordered" evidence="8">
    <location>
        <begin position="1"/>
        <end position="26"/>
    </location>
</feature>
<dbReference type="InterPro" id="IPR015517">
    <property type="entry name" value="dCMP_deaminase-rel"/>
</dbReference>
<comment type="similarity">
    <text evidence="2">Belongs to the cytidine and deoxycytidylate deaminase family.</text>
</comment>
<dbReference type="InterPro" id="IPR016473">
    <property type="entry name" value="dCMP_deaminase"/>
</dbReference>
<evidence type="ECO:0000256" key="8">
    <source>
        <dbReference type="SAM" id="MobiDB-lite"/>
    </source>
</evidence>
<dbReference type="Gene3D" id="3.40.140.10">
    <property type="entry name" value="Cytidine Deaminase, domain 2"/>
    <property type="match status" value="1"/>
</dbReference>
<keyword evidence="3 7" id="KW-0479">Metal-binding</keyword>
<evidence type="ECO:0000313" key="10">
    <source>
        <dbReference type="EMBL" id="QGG47098.1"/>
    </source>
</evidence>
<dbReference type="GO" id="GO:0005737">
    <property type="term" value="C:cytoplasm"/>
    <property type="evidence" value="ECO:0007669"/>
    <property type="project" value="TreeGrafter"/>
</dbReference>
<dbReference type="InterPro" id="IPR016193">
    <property type="entry name" value="Cytidine_deaminase-like"/>
</dbReference>
<comment type="cofactor">
    <cofactor evidence="1 7">
        <name>Zn(2+)</name>
        <dbReference type="ChEBI" id="CHEBI:29105"/>
    </cofactor>
</comment>
<evidence type="ECO:0000256" key="5">
    <source>
        <dbReference type="ARBA" id="ARBA00022833"/>
    </source>
</evidence>
<keyword evidence="4 10" id="KW-0378">Hydrolase</keyword>
<dbReference type="PANTHER" id="PTHR11086:SF18">
    <property type="entry name" value="DEOXYCYTIDYLATE DEAMINASE"/>
    <property type="match status" value="1"/>
</dbReference>
<evidence type="ECO:0000256" key="2">
    <source>
        <dbReference type="ARBA" id="ARBA00006576"/>
    </source>
</evidence>
<feature type="binding site" evidence="7">
    <location>
        <position position="102"/>
    </location>
    <ligand>
        <name>Zn(2+)</name>
        <dbReference type="ChEBI" id="CHEBI:29105"/>
        <note>catalytic</note>
    </ligand>
</feature>
<gene>
    <name evidence="10" type="ORF">FTV88_0946</name>
</gene>
<keyword evidence="11" id="KW-1185">Reference proteome</keyword>
<evidence type="ECO:0000256" key="4">
    <source>
        <dbReference type="ARBA" id="ARBA00022801"/>
    </source>
</evidence>
<dbReference type="GO" id="GO:0006220">
    <property type="term" value="P:pyrimidine nucleotide metabolic process"/>
    <property type="evidence" value="ECO:0007669"/>
    <property type="project" value="InterPro"/>
</dbReference>
<dbReference type="InterPro" id="IPR002125">
    <property type="entry name" value="CMP_dCMP_dom"/>
</dbReference>
<dbReference type="PROSITE" id="PS51747">
    <property type="entry name" value="CYT_DCMP_DEAMINASES_2"/>
    <property type="match status" value="1"/>
</dbReference>
<dbReference type="SUPFAM" id="SSF53927">
    <property type="entry name" value="Cytidine deaminase-like"/>
    <property type="match status" value="1"/>
</dbReference>
<dbReference type="KEGG" id="hcv:FTV88_0946"/>
<feature type="binding site" evidence="7">
    <location>
        <position position="133"/>
    </location>
    <ligand>
        <name>Zn(2+)</name>
        <dbReference type="ChEBI" id="CHEBI:29105"/>
        <note>catalytic</note>
    </ligand>
</feature>
<feature type="binding site" evidence="7">
    <location>
        <position position="130"/>
    </location>
    <ligand>
        <name>Zn(2+)</name>
        <dbReference type="ChEBI" id="CHEBI:29105"/>
        <note>catalytic</note>
    </ligand>
</feature>
<dbReference type="InterPro" id="IPR035105">
    <property type="entry name" value="Deoxycytidylate_deaminase_dom"/>
</dbReference>
<evidence type="ECO:0000259" key="9">
    <source>
        <dbReference type="PROSITE" id="PS51747"/>
    </source>
</evidence>
<dbReference type="GO" id="GO:0004126">
    <property type="term" value="F:cytidine deaminase activity"/>
    <property type="evidence" value="ECO:0007669"/>
    <property type="project" value="UniProtKB-EC"/>
</dbReference>